<evidence type="ECO:0000313" key="5">
    <source>
        <dbReference type="Proteomes" id="UP000071118"/>
    </source>
</evidence>
<evidence type="ECO:0000256" key="1">
    <source>
        <dbReference type="SAM" id="Phobius"/>
    </source>
</evidence>
<name>A0A077XCU7_PLACU</name>
<dbReference type="KEGG" id="pcb:PCHAS_0916800"/>
<evidence type="ECO:0000313" key="4">
    <source>
        <dbReference type="EMBL" id="VTZ68776.1"/>
    </source>
</evidence>
<dbReference type="EMBL" id="LK022886">
    <property type="protein sequence ID" value="VTZ68776.1"/>
    <property type="molecule type" value="Genomic_DNA"/>
</dbReference>
<dbReference type="VEuPathDB" id="PlasmoDB:PCHAS_0916800"/>
<reference evidence="4" key="2">
    <citation type="submission" date="2014-05" db="EMBL/GenBank/DDBJ databases">
        <authorList>
            <person name="Aslett M.A."/>
            <person name="De Silva N."/>
        </authorList>
    </citation>
    <scope>NUCLEOTIDE SEQUENCE</scope>
    <source>
        <strain evidence="4">AS</strain>
    </source>
</reference>
<dbReference type="AlphaFoldDB" id="A0A077XCU7"/>
<dbReference type="OrthoDB" id="6604875at2759"/>
<evidence type="ECO:0000313" key="7">
    <source>
        <dbReference type="Proteomes" id="UP000507163"/>
    </source>
</evidence>
<dbReference type="RefSeq" id="XP_739196.1">
    <property type="nucleotide sequence ID" value="XM_734103.1"/>
</dbReference>
<dbReference type="Proteomes" id="UP000071118">
    <property type="component" value="Chromosome 9"/>
</dbReference>
<keyword evidence="5" id="KW-1185">Reference proteome</keyword>
<evidence type="ECO:0008006" key="8">
    <source>
        <dbReference type="Google" id="ProtNLM"/>
    </source>
</evidence>
<keyword evidence="1" id="KW-0472">Membrane</keyword>
<dbReference type="Proteomes" id="UP000195489">
    <property type="component" value="Chromosome 9"/>
</dbReference>
<sequence length="78" mass="8756">MTISSTKNTDDCIFCRVTGTVLFGGVSFYSFLKFLQAKKKTGDRVFFGFMFACFGILSIYRASTPARSITQKTTKQEN</sequence>
<reference evidence="4 5" key="1">
    <citation type="journal article" date="2014" name="BMC Biol.">
        <title>A comprehensive evaluation of rodent malaria parasite genomes and gene expression.</title>
        <authorList>
            <person name="Otto T.D."/>
            <person name="Bohme U."/>
            <person name="Jackson A.P."/>
            <person name="Hunt M."/>
            <person name="Franke-Fayard B."/>
            <person name="Hoeijmakers W.A."/>
            <person name="Religa A.A."/>
            <person name="Robertson L."/>
            <person name="Sanders M."/>
            <person name="Ogun S.A."/>
            <person name="Cunningham D."/>
            <person name="Erhart A."/>
            <person name="Billker O."/>
            <person name="Khan S.M."/>
            <person name="Stunnenberg H.G."/>
            <person name="Langhorne J."/>
            <person name="Holder A.A."/>
            <person name="Waters A.P."/>
            <person name="Newbold C.I."/>
            <person name="Pain A."/>
            <person name="Berriman M."/>
            <person name="Janse C.J."/>
        </authorList>
    </citation>
    <scope>NUCLEOTIDE SEQUENCE [LARGE SCALE GENOMIC DNA]</scope>
    <source>
        <strain evidence="4 5">AS</strain>
    </source>
</reference>
<feature type="transmembrane region" description="Helical" evidence="1">
    <location>
        <begin position="44"/>
        <end position="62"/>
    </location>
</feature>
<proteinExistence type="predicted"/>
<evidence type="ECO:0000313" key="6">
    <source>
        <dbReference type="Proteomes" id="UP000195489"/>
    </source>
</evidence>
<gene>
    <name evidence="2" type="ORF">PCHAJ_000197300</name>
    <name evidence="4" type="ORF">PCHAS_0916800</name>
    <name evidence="3" type="ORF">PCHCB_000198300</name>
</gene>
<accession>A0A077XCU7</accession>
<keyword evidence="1" id="KW-0812">Transmembrane</keyword>
<evidence type="ECO:0000313" key="2">
    <source>
        <dbReference type="EMBL" id="SCM22027.1"/>
    </source>
</evidence>
<feature type="transmembrane region" description="Helical" evidence="1">
    <location>
        <begin position="12"/>
        <end position="32"/>
    </location>
</feature>
<protein>
    <recommendedName>
        <fullName evidence="8">DUF4536 domain-containing protein</fullName>
    </recommendedName>
</protein>
<dbReference type="EMBL" id="LT608161">
    <property type="protein sequence ID" value="SCN60348.1"/>
    <property type="molecule type" value="Genomic_DNA"/>
</dbReference>
<dbReference type="GeneID" id="3492249"/>
<dbReference type="EMBL" id="LT608175">
    <property type="protein sequence ID" value="SCM22027.1"/>
    <property type="molecule type" value="Genomic_DNA"/>
</dbReference>
<reference evidence="6 7" key="3">
    <citation type="submission" date="2016-08" db="EMBL/GenBank/DDBJ databases">
        <authorList>
            <consortium name="Pathogen Informatics"/>
        </authorList>
    </citation>
    <scope>NUCLEOTIDE SEQUENCE [LARGE SCALE GENOMIC DNA]</scope>
    <source>
        <strain evidence="2 7">AJ</strain>
        <strain evidence="4">AS</strain>
        <strain evidence="3 6">CB</strain>
    </source>
</reference>
<dbReference type="Proteomes" id="UP000507163">
    <property type="component" value="Chromosome 9"/>
</dbReference>
<organism evidence="2 7">
    <name type="scientific">Plasmodium chabaudi chabaudi</name>
    <dbReference type="NCBI Taxonomy" id="31271"/>
    <lineage>
        <taxon>Eukaryota</taxon>
        <taxon>Sar</taxon>
        <taxon>Alveolata</taxon>
        <taxon>Apicomplexa</taxon>
        <taxon>Aconoidasida</taxon>
        <taxon>Haemosporida</taxon>
        <taxon>Plasmodiidae</taxon>
        <taxon>Plasmodium</taxon>
        <taxon>Plasmodium (Vinckeia)</taxon>
    </lineage>
</organism>
<keyword evidence="1" id="KW-1133">Transmembrane helix</keyword>
<evidence type="ECO:0000313" key="3">
    <source>
        <dbReference type="EMBL" id="SCN60348.1"/>
    </source>
</evidence>